<name>A0A9N9AQU2_9GLOM</name>
<dbReference type="Proteomes" id="UP000789759">
    <property type="component" value="Unassembled WGS sequence"/>
</dbReference>
<dbReference type="AlphaFoldDB" id="A0A9N9AQU2"/>
<reference evidence="1" key="1">
    <citation type="submission" date="2021-06" db="EMBL/GenBank/DDBJ databases">
        <authorList>
            <person name="Kallberg Y."/>
            <person name="Tangrot J."/>
            <person name="Rosling A."/>
        </authorList>
    </citation>
    <scope>NUCLEOTIDE SEQUENCE</scope>
    <source>
        <strain evidence="1">FL966</strain>
    </source>
</reference>
<gene>
    <name evidence="1" type="ORF">CPELLU_LOCUS4224</name>
</gene>
<evidence type="ECO:0000313" key="2">
    <source>
        <dbReference type="Proteomes" id="UP000789759"/>
    </source>
</evidence>
<organism evidence="1 2">
    <name type="scientific">Cetraspora pellucida</name>
    <dbReference type="NCBI Taxonomy" id="1433469"/>
    <lineage>
        <taxon>Eukaryota</taxon>
        <taxon>Fungi</taxon>
        <taxon>Fungi incertae sedis</taxon>
        <taxon>Mucoromycota</taxon>
        <taxon>Glomeromycotina</taxon>
        <taxon>Glomeromycetes</taxon>
        <taxon>Diversisporales</taxon>
        <taxon>Gigasporaceae</taxon>
        <taxon>Cetraspora</taxon>
    </lineage>
</organism>
<dbReference type="OrthoDB" id="2448599at2759"/>
<sequence>MTTITPKSLTNEGLKTAFLFNEFIENSEYEYKSADDDNIFDNETTSYVSRSFDRNSNHDSDNIDTFTLNKVSFENVRIFAENNEIPYDTFWKDDDGLENNFIFSTELESTSTITHDESIILEDSHFVISRNTVQSLSSCVILDIINSQFQQCCAVTLNQQPLTQLIGTWEIDKKTFENAKSNNQLYNLGVCSLHFSYDAAKLHLSQAKKEYRGKTTGSKKNRSFSCEEKHINNNTEALKIFGNWILQIATTDNEETKRELLAYSDNDDVIKPLFNEFQFTNNLLNIYENIFVKLLENKLSNWDVEDVLKEIKKNISSGCKVTPPNVVILKSRDNPNCDANVHQACAMYFDDVRLENTNHIDHTSKDMCSALITIFSGYGIFSLAARLGVLYLNKLEKVVNYSATCKGAYWLGYKVGIRKGNFDMQFRNLAAFSSLFLVTRKSNYARSVTYFLSYVEQVFEFQRLLRQVCLVNIICEDHFIEFDEALERKRKIELLISEYISNKLYIKKKRTIKSRKDSLWKLISDLVDAFSQPDLSSHELFLHIKEINEAGF</sequence>
<accession>A0A9N9AQU2</accession>
<evidence type="ECO:0000313" key="1">
    <source>
        <dbReference type="EMBL" id="CAG8539347.1"/>
    </source>
</evidence>
<comment type="caution">
    <text evidence="1">The sequence shown here is derived from an EMBL/GenBank/DDBJ whole genome shotgun (WGS) entry which is preliminary data.</text>
</comment>
<dbReference type="EMBL" id="CAJVQA010002186">
    <property type="protein sequence ID" value="CAG8539347.1"/>
    <property type="molecule type" value="Genomic_DNA"/>
</dbReference>
<proteinExistence type="predicted"/>
<protein>
    <submittedName>
        <fullName evidence="1">17714_t:CDS:1</fullName>
    </submittedName>
</protein>
<keyword evidence="2" id="KW-1185">Reference proteome</keyword>